<dbReference type="PROSITE" id="PS51257">
    <property type="entry name" value="PROKAR_LIPOPROTEIN"/>
    <property type="match status" value="1"/>
</dbReference>
<dbReference type="Proteomes" id="UP001176960">
    <property type="component" value="Unassembled WGS sequence"/>
</dbReference>
<organism evidence="3 4">
    <name type="scientific">Brytella acorum</name>
    <dbReference type="NCBI Taxonomy" id="2959299"/>
    <lineage>
        <taxon>Bacteria</taxon>
        <taxon>Pseudomonadati</taxon>
        <taxon>Pseudomonadota</taxon>
        <taxon>Alphaproteobacteria</taxon>
        <taxon>Acetobacterales</taxon>
        <taxon>Acetobacteraceae</taxon>
        <taxon>Brytella</taxon>
    </lineage>
</organism>
<feature type="domain" description="DUF2147" evidence="2">
    <location>
        <begin position="46"/>
        <end position="150"/>
    </location>
</feature>
<evidence type="ECO:0000313" key="4">
    <source>
        <dbReference type="Proteomes" id="UP001176960"/>
    </source>
</evidence>
<dbReference type="PANTHER" id="PTHR36919">
    <property type="entry name" value="BLR1215 PROTEIN"/>
    <property type="match status" value="1"/>
</dbReference>
<dbReference type="AlphaFoldDB" id="A0AA35UPE1"/>
<proteinExistence type="predicted"/>
<comment type="caution">
    <text evidence="3">The sequence shown here is derived from an EMBL/GenBank/DDBJ whole genome shotgun (WGS) entry which is preliminary data.</text>
</comment>
<evidence type="ECO:0000256" key="1">
    <source>
        <dbReference type="SAM" id="SignalP"/>
    </source>
</evidence>
<dbReference type="PANTHER" id="PTHR36919:SF2">
    <property type="entry name" value="BLL6627 PROTEIN"/>
    <property type="match status" value="1"/>
</dbReference>
<dbReference type="Pfam" id="PF09917">
    <property type="entry name" value="DUF2147"/>
    <property type="match status" value="1"/>
</dbReference>
<dbReference type="EMBL" id="CATKSH010000002">
    <property type="protein sequence ID" value="CAI9119692.1"/>
    <property type="molecule type" value="Genomic_DNA"/>
</dbReference>
<gene>
    <name evidence="3" type="ORF">LMG32879_000513</name>
</gene>
<evidence type="ECO:0000259" key="2">
    <source>
        <dbReference type="Pfam" id="PF09917"/>
    </source>
</evidence>
<dbReference type="InterPro" id="IPR019223">
    <property type="entry name" value="DUF2147"/>
</dbReference>
<keyword evidence="1" id="KW-0732">Signal</keyword>
<feature type="chain" id="PRO_5041458187" evidence="1">
    <location>
        <begin position="35"/>
        <end position="163"/>
    </location>
</feature>
<dbReference type="Gene3D" id="2.40.128.520">
    <property type="match status" value="1"/>
</dbReference>
<reference evidence="3" key="1">
    <citation type="submission" date="2023-03" db="EMBL/GenBank/DDBJ databases">
        <authorList>
            <person name="Cleenwerck I."/>
        </authorList>
    </citation>
    <scope>NUCLEOTIDE SEQUENCE</scope>
    <source>
        <strain evidence="3">LMG 32879</strain>
    </source>
</reference>
<keyword evidence="4" id="KW-1185">Reference proteome</keyword>
<name>A0AA35UPE1_9PROT</name>
<dbReference type="RefSeq" id="WP_289841608.1">
    <property type="nucleotide sequence ID" value="NZ_CATKSH010000002.1"/>
</dbReference>
<accession>A0AA35UPE1</accession>
<evidence type="ECO:0000313" key="3">
    <source>
        <dbReference type="EMBL" id="CAI9119692.1"/>
    </source>
</evidence>
<feature type="signal peptide" evidence="1">
    <location>
        <begin position="1"/>
        <end position="34"/>
    </location>
</feature>
<protein>
    <submittedName>
        <fullName evidence="3">DUF2147 domain-containing protein</fullName>
    </submittedName>
</protein>
<sequence length="163" mass="17993">MLEFASRRSKGLCHIFLAMLFMAGCGLTPRSACAQTRGNPVLDVEGYWLAQDHDGVFLIGHCGGELCGKLVGMQYEGEMPKDVNGRPQCGLMMLTGFRAEEHGHWGGHILDPQTGKVYDSKIWSPQPDVLKLRGYILGITLFGETQTWTRYRGTIGEACKMPA</sequence>